<dbReference type="AlphaFoldDB" id="A0A7W8G8F7"/>
<dbReference type="GO" id="GO:0051301">
    <property type="term" value="P:cell division"/>
    <property type="evidence" value="ECO:0007669"/>
    <property type="project" value="UniProtKB-KW"/>
</dbReference>
<keyword evidence="2" id="KW-0131">Cell cycle</keyword>
<proteinExistence type="predicted"/>
<evidence type="ECO:0000313" key="2">
    <source>
        <dbReference type="EMBL" id="MBB5225765.1"/>
    </source>
</evidence>
<dbReference type="Pfam" id="PF04977">
    <property type="entry name" value="DivIC"/>
    <property type="match status" value="1"/>
</dbReference>
<name>A0A7W8G8F7_9SPIR</name>
<reference evidence="2 3" key="1">
    <citation type="submission" date="2020-08" db="EMBL/GenBank/DDBJ databases">
        <title>Genomic Encyclopedia of Type Strains, Phase IV (KMG-IV): sequencing the most valuable type-strain genomes for metagenomic binning, comparative biology and taxonomic classification.</title>
        <authorList>
            <person name="Goeker M."/>
        </authorList>
    </citation>
    <scope>NUCLEOTIDE SEQUENCE [LARGE SCALE GENOMIC DNA]</scope>
    <source>
        <strain evidence="2 3">DSM 103462</strain>
    </source>
</reference>
<sequence>MIKMFRILVAALAGTAIYVLVSFTCGRDGIWADGQLREQKRILSARADEIQKINDSLSLEYTALEKDPDVIAGFARKMGYVRDGEKVVKINGLINIDEYHFETGTPIKSIEPYSLPEWFCKVSGLLMFFVTYLYLMLKDFRVKDAAVKKNKVKIKGIPVYDLPQV</sequence>
<dbReference type="RefSeq" id="WP_184658361.1">
    <property type="nucleotide sequence ID" value="NZ_CP031518.1"/>
</dbReference>
<protein>
    <submittedName>
        <fullName evidence="2">Cell division protein FtsB</fullName>
    </submittedName>
</protein>
<keyword evidence="1" id="KW-0812">Transmembrane</keyword>
<evidence type="ECO:0000313" key="3">
    <source>
        <dbReference type="Proteomes" id="UP000518887"/>
    </source>
</evidence>
<comment type="caution">
    <text evidence="2">The sequence shown here is derived from an EMBL/GenBank/DDBJ whole genome shotgun (WGS) entry which is preliminary data.</text>
</comment>
<accession>A0A7W8G8F7</accession>
<evidence type="ECO:0000256" key="1">
    <source>
        <dbReference type="SAM" id="Phobius"/>
    </source>
</evidence>
<organism evidence="2 3">
    <name type="scientific">Treponema ruminis</name>
    <dbReference type="NCBI Taxonomy" id="744515"/>
    <lineage>
        <taxon>Bacteria</taxon>
        <taxon>Pseudomonadati</taxon>
        <taxon>Spirochaetota</taxon>
        <taxon>Spirochaetia</taxon>
        <taxon>Spirochaetales</taxon>
        <taxon>Treponemataceae</taxon>
        <taxon>Treponema</taxon>
    </lineage>
</organism>
<keyword evidence="1" id="KW-1133">Transmembrane helix</keyword>
<keyword evidence="2" id="KW-0132">Cell division</keyword>
<keyword evidence="3" id="KW-1185">Reference proteome</keyword>
<feature type="transmembrane region" description="Helical" evidence="1">
    <location>
        <begin position="118"/>
        <end position="137"/>
    </location>
</feature>
<gene>
    <name evidence="2" type="ORF">HNP76_001122</name>
</gene>
<dbReference type="EMBL" id="JACHFQ010000003">
    <property type="protein sequence ID" value="MBB5225765.1"/>
    <property type="molecule type" value="Genomic_DNA"/>
</dbReference>
<keyword evidence="1" id="KW-0472">Membrane</keyword>
<dbReference type="InterPro" id="IPR007060">
    <property type="entry name" value="FtsL/DivIC"/>
</dbReference>
<dbReference type="Proteomes" id="UP000518887">
    <property type="component" value="Unassembled WGS sequence"/>
</dbReference>